<dbReference type="InterPro" id="IPR004117">
    <property type="entry name" value="7tm6_olfct_rcpt"/>
</dbReference>
<evidence type="ECO:0000256" key="6">
    <source>
        <dbReference type="ARBA" id="ARBA00023136"/>
    </source>
</evidence>
<keyword evidence="3 9" id="KW-0812">Transmembrane</keyword>
<name>A0A9R1U5Y6_9HYME</name>
<evidence type="ECO:0000256" key="5">
    <source>
        <dbReference type="ARBA" id="ARBA00022989"/>
    </source>
</evidence>
<organism evidence="10 11">
    <name type="scientific">Fopius arisanus</name>
    <dbReference type="NCBI Taxonomy" id="64838"/>
    <lineage>
        <taxon>Eukaryota</taxon>
        <taxon>Metazoa</taxon>
        <taxon>Ecdysozoa</taxon>
        <taxon>Arthropoda</taxon>
        <taxon>Hexapoda</taxon>
        <taxon>Insecta</taxon>
        <taxon>Pterygota</taxon>
        <taxon>Neoptera</taxon>
        <taxon>Endopterygota</taxon>
        <taxon>Hymenoptera</taxon>
        <taxon>Apocrita</taxon>
        <taxon>Ichneumonoidea</taxon>
        <taxon>Braconidae</taxon>
        <taxon>Opiinae</taxon>
        <taxon>Fopius</taxon>
    </lineage>
</organism>
<protein>
    <recommendedName>
        <fullName evidence="12">Odorant receptor</fullName>
    </recommendedName>
</protein>
<keyword evidence="7" id="KW-0675">Receptor</keyword>
<dbReference type="PANTHER" id="PTHR21137">
    <property type="entry name" value="ODORANT RECEPTOR"/>
    <property type="match status" value="1"/>
</dbReference>
<keyword evidence="8" id="KW-0807">Transducer</keyword>
<keyword evidence="5 9" id="KW-1133">Transmembrane helix</keyword>
<evidence type="ECO:0000256" key="9">
    <source>
        <dbReference type="SAM" id="Phobius"/>
    </source>
</evidence>
<comment type="subcellular location">
    <subcellularLocation>
        <location evidence="1">Membrane</location>
        <topology evidence="1">Multi-pass membrane protein</topology>
    </subcellularLocation>
</comment>
<evidence type="ECO:0000256" key="4">
    <source>
        <dbReference type="ARBA" id="ARBA00022725"/>
    </source>
</evidence>
<evidence type="ECO:0008006" key="12">
    <source>
        <dbReference type="Google" id="ProtNLM"/>
    </source>
</evidence>
<feature type="transmembrane region" description="Helical" evidence="9">
    <location>
        <begin position="49"/>
        <end position="73"/>
    </location>
</feature>
<evidence type="ECO:0000256" key="3">
    <source>
        <dbReference type="ARBA" id="ARBA00022692"/>
    </source>
</evidence>
<keyword evidence="6 9" id="KW-0472">Membrane</keyword>
<dbReference type="Pfam" id="PF02949">
    <property type="entry name" value="7tm_6"/>
    <property type="match status" value="1"/>
</dbReference>
<accession>A0A9R1U5Y6</accession>
<dbReference type="PANTHER" id="PTHR21137:SF42">
    <property type="entry name" value="ODORANT RECEPTOR 83A"/>
    <property type="match status" value="1"/>
</dbReference>
<evidence type="ECO:0000256" key="2">
    <source>
        <dbReference type="ARBA" id="ARBA00022606"/>
    </source>
</evidence>
<sequence length="337" mass="38947">MFQDSLRRISSTREMDFGGIKPIKYTRWLLTIVGIWPTIKRHSTAKDQIVAILLRIVCYILAFFAMIPGLYHMFFRKTTSMKDKVALIGPVGFWVMVTIKYTIMIYRQRGIKKCIEHIESDWERISKHEEYEILVKNFLTGRKITIICASFIYTGGLSYHTVVPFVIGSAVTTEREDRPLIFPGYDAAFDVYATPVYHFVFLSHCVGAFVMYTVTIIGCNLAASFVTHACSQLEIIILKLNGLVDHRYDCSDSLKCKLKSIVQDHVRVQRFHRYAGDIELVLREICLVEILTSVIIICWLEYSVLKVDTIAMKFLKQAKQHFFSWKILELISDVGRE</sequence>
<evidence type="ECO:0000256" key="8">
    <source>
        <dbReference type="ARBA" id="ARBA00023224"/>
    </source>
</evidence>
<evidence type="ECO:0000313" key="11">
    <source>
        <dbReference type="RefSeq" id="XP_011308633.1"/>
    </source>
</evidence>
<dbReference type="GO" id="GO:0005886">
    <property type="term" value="C:plasma membrane"/>
    <property type="evidence" value="ECO:0007669"/>
    <property type="project" value="TreeGrafter"/>
</dbReference>
<dbReference type="GO" id="GO:0007165">
    <property type="term" value="P:signal transduction"/>
    <property type="evidence" value="ECO:0007669"/>
    <property type="project" value="UniProtKB-KW"/>
</dbReference>
<keyword evidence="2" id="KW-0716">Sensory transduction</keyword>
<dbReference type="GO" id="GO:0004984">
    <property type="term" value="F:olfactory receptor activity"/>
    <property type="evidence" value="ECO:0007669"/>
    <property type="project" value="InterPro"/>
</dbReference>
<dbReference type="KEGG" id="fas:105269802"/>
<reference evidence="11" key="1">
    <citation type="submission" date="2025-08" db="UniProtKB">
        <authorList>
            <consortium name="RefSeq"/>
        </authorList>
    </citation>
    <scope>IDENTIFICATION</scope>
    <source>
        <strain evidence="11">USDA-PBARC FA_bdor</strain>
        <tissue evidence="11">Whole organism</tissue>
    </source>
</reference>
<dbReference type="RefSeq" id="XP_011308633.1">
    <property type="nucleotide sequence ID" value="XM_011310331.1"/>
</dbReference>
<evidence type="ECO:0000256" key="1">
    <source>
        <dbReference type="ARBA" id="ARBA00004141"/>
    </source>
</evidence>
<dbReference type="GO" id="GO:0005549">
    <property type="term" value="F:odorant binding"/>
    <property type="evidence" value="ECO:0007669"/>
    <property type="project" value="InterPro"/>
</dbReference>
<proteinExistence type="predicted"/>
<gene>
    <name evidence="11" type="primary">LOC105269802</name>
</gene>
<evidence type="ECO:0000313" key="10">
    <source>
        <dbReference type="Proteomes" id="UP000694866"/>
    </source>
</evidence>
<dbReference type="Proteomes" id="UP000694866">
    <property type="component" value="Unplaced"/>
</dbReference>
<feature type="transmembrane region" description="Helical" evidence="9">
    <location>
        <begin position="85"/>
        <end position="103"/>
    </location>
</feature>
<dbReference type="GeneID" id="105269802"/>
<keyword evidence="10" id="KW-1185">Reference proteome</keyword>
<dbReference type="AlphaFoldDB" id="A0A9R1U5Y6"/>
<evidence type="ECO:0000256" key="7">
    <source>
        <dbReference type="ARBA" id="ARBA00023170"/>
    </source>
</evidence>
<keyword evidence="4" id="KW-0552">Olfaction</keyword>
<dbReference type="OrthoDB" id="6617147at2759"/>